<dbReference type="PANTHER" id="PTHR10825">
    <property type="entry name" value="RING FINGER DOMAIN-CONTAINING, POLYCOMB GROUP COMPONENT"/>
    <property type="match status" value="1"/>
</dbReference>
<dbReference type="GO" id="GO:0000122">
    <property type="term" value="P:negative regulation of transcription by RNA polymerase II"/>
    <property type="evidence" value="ECO:0007669"/>
    <property type="project" value="TreeGrafter"/>
</dbReference>
<proteinExistence type="predicted"/>
<reference evidence="2" key="1">
    <citation type="submission" date="2022-01" db="EMBL/GenBank/DDBJ databases">
        <authorList>
            <person name="King R."/>
        </authorList>
    </citation>
    <scope>NUCLEOTIDE SEQUENCE</scope>
</reference>
<dbReference type="GO" id="GO:1990841">
    <property type="term" value="F:promoter-specific chromatin binding"/>
    <property type="evidence" value="ECO:0007669"/>
    <property type="project" value="TreeGrafter"/>
</dbReference>
<name>A0A9P0DJ33_PHACE</name>
<feature type="compositionally biased region" description="Polar residues" evidence="1">
    <location>
        <begin position="114"/>
        <end position="129"/>
    </location>
</feature>
<reference evidence="2" key="2">
    <citation type="submission" date="2022-10" db="EMBL/GenBank/DDBJ databases">
        <authorList>
            <consortium name="ENA_rothamsted_submissions"/>
            <consortium name="culmorum"/>
            <person name="King R."/>
        </authorList>
    </citation>
    <scope>NUCLEOTIDE SEQUENCE</scope>
</reference>
<dbReference type="GO" id="GO:0035102">
    <property type="term" value="C:PRC1 complex"/>
    <property type="evidence" value="ECO:0007669"/>
    <property type="project" value="TreeGrafter"/>
</dbReference>
<dbReference type="Proteomes" id="UP001153737">
    <property type="component" value="Chromosome 2"/>
</dbReference>
<dbReference type="AlphaFoldDB" id="A0A9P0DJ33"/>
<feature type="non-terminal residue" evidence="2">
    <location>
        <position position="300"/>
    </location>
</feature>
<evidence type="ECO:0000313" key="2">
    <source>
        <dbReference type="EMBL" id="CAH1155545.1"/>
    </source>
</evidence>
<dbReference type="PANTHER" id="PTHR10825:SF29">
    <property type="entry name" value="POLYCOMB GROUP RING FINGER PROTEIN 1"/>
    <property type="match status" value="1"/>
</dbReference>
<feature type="region of interest" description="Disordered" evidence="1">
    <location>
        <begin position="107"/>
        <end position="145"/>
    </location>
</feature>
<feature type="compositionally biased region" description="Low complexity" evidence="1">
    <location>
        <begin position="133"/>
        <end position="145"/>
    </location>
</feature>
<evidence type="ECO:0000256" key="1">
    <source>
        <dbReference type="SAM" id="MobiDB-lite"/>
    </source>
</evidence>
<dbReference type="EMBL" id="OU896708">
    <property type="protein sequence ID" value="CAH1155545.1"/>
    <property type="molecule type" value="Genomic_DNA"/>
</dbReference>
<gene>
    <name evidence="2" type="ORF">PHAECO_LOCUS6791</name>
</gene>
<keyword evidence="3" id="KW-1185">Reference proteome</keyword>
<sequence>QLVDVNIAESDLNNFYPLGKSNNPPIKIEFTSFLKKAAILKNARNLRGTRISIANDLTIKQRHENSILRRHLNLAKGNKENDCYIRGNRLHVDGKIYTAEELENQEEIGKNTTEKPQSAPGTPIATTNRELQKQTTKPQQTTKNIQQKINTPTEGNSKEDIVYKLVPELFLREMTRRKQFYHQYPQIASRMSPEERGEDTERTIFNPQDCISLSIEYVSCGECGKKDDIMIGVGVIKGRPISLINQRIQYFLQDGIKKKYRFGEQFTKRSNCKKNGIVNPFVELKVRDTQMAPNLKLELE</sequence>
<organism evidence="2 3">
    <name type="scientific">Phaedon cochleariae</name>
    <name type="common">Mustard beetle</name>
    <dbReference type="NCBI Taxonomy" id="80249"/>
    <lineage>
        <taxon>Eukaryota</taxon>
        <taxon>Metazoa</taxon>
        <taxon>Ecdysozoa</taxon>
        <taxon>Arthropoda</taxon>
        <taxon>Hexapoda</taxon>
        <taxon>Insecta</taxon>
        <taxon>Pterygota</taxon>
        <taxon>Neoptera</taxon>
        <taxon>Endopterygota</taxon>
        <taxon>Coleoptera</taxon>
        <taxon>Polyphaga</taxon>
        <taxon>Cucujiformia</taxon>
        <taxon>Chrysomeloidea</taxon>
        <taxon>Chrysomelidae</taxon>
        <taxon>Chrysomelinae</taxon>
        <taxon>Chrysomelini</taxon>
        <taxon>Phaedon</taxon>
    </lineage>
</organism>
<evidence type="ECO:0000313" key="3">
    <source>
        <dbReference type="Proteomes" id="UP001153737"/>
    </source>
</evidence>
<protein>
    <submittedName>
        <fullName evidence="2">Uncharacterized protein</fullName>
    </submittedName>
</protein>
<accession>A0A9P0DJ33</accession>